<name>A0A2T0UF09_9ACTN</name>
<dbReference type="GO" id="GO:0016787">
    <property type="term" value="F:hydrolase activity"/>
    <property type="evidence" value="ECO:0007669"/>
    <property type="project" value="UniProtKB-KW"/>
</dbReference>
<dbReference type="InterPro" id="IPR027417">
    <property type="entry name" value="P-loop_NTPase"/>
</dbReference>
<dbReference type="AlphaFoldDB" id="A0A2T0UF09"/>
<keyword evidence="1" id="KW-0378">Hydrolase</keyword>
<evidence type="ECO:0000313" key="3">
    <source>
        <dbReference type="EMBL" id="PRY56482.1"/>
    </source>
</evidence>
<dbReference type="OrthoDB" id="9773060at2"/>
<proteinExistence type="predicted"/>
<dbReference type="RefSeq" id="WP_106365906.1">
    <property type="nucleotide sequence ID" value="NZ_PVTJ01000009.1"/>
</dbReference>
<feature type="domain" description="Helicase ATP-binding" evidence="2">
    <location>
        <begin position="27"/>
        <end position="203"/>
    </location>
</feature>
<protein>
    <recommendedName>
        <fullName evidence="2">Helicase ATP-binding domain-containing protein</fullName>
    </recommendedName>
</protein>
<dbReference type="PANTHER" id="PTHR45766:SF6">
    <property type="entry name" value="SWI_SNF-RELATED MATRIX-ASSOCIATED ACTIN-DEPENDENT REGULATOR OF CHROMATIN SUBFAMILY A-LIKE PROTEIN 1"/>
    <property type="match status" value="1"/>
</dbReference>
<evidence type="ECO:0000259" key="2">
    <source>
        <dbReference type="SMART" id="SM00487"/>
    </source>
</evidence>
<evidence type="ECO:0000256" key="1">
    <source>
        <dbReference type="ARBA" id="ARBA00022801"/>
    </source>
</evidence>
<dbReference type="SMART" id="SM00487">
    <property type="entry name" value="DEXDc"/>
    <property type="match status" value="1"/>
</dbReference>
<dbReference type="InterPro" id="IPR014001">
    <property type="entry name" value="Helicase_ATP-bd"/>
</dbReference>
<comment type="caution">
    <text evidence="3">The sequence shown here is derived from an EMBL/GenBank/DDBJ whole genome shotgun (WGS) entry which is preliminary data.</text>
</comment>
<organism evidence="3 4">
    <name type="scientific">Glycomyces artemisiae</name>
    <dbReference type="NCBI Taxonomy" id="1076443"/>
    <lineage>
        <taxon>Bacteria</taxon>
        <taxon>Bacillati</taxon>
        <taxon>Actinomycetota</taxon>
        <taxon>Actinomycetes</taxon>
        <taxon>Glycomycetales</taxon>
        <taxon>Glycomycetaceae</taxon>
        <taxon>Glycomyces</taxon>
    </lineage>
</organism>
<sequence length="456" mass="50652">MSVLEYTAFLERRSQLDGDHGFEPVWMPEFLFGFQADLVAWALRKGRGAVFADCGLGKTPMALVWAENVHQHTGRPVLVATPLAVAAQFETEARKFGVDAAVSRDGAVAAAVTVTNYDRLHLFDAADYAGVVCDESSAIKAFDGKRRKLVTEFLRRMPYRLLATATAAPNDYIELGTSSEALGYLGHMDMLGRFFTNTAKSSFVKVAREEAKWRFKGHAEGQFWRWVSSWARALRRPSDFGYDDTGFDLPPLLHREHVVAAARPADGQLFTTPAVGLHEEREEARRTIAERCEKAAGLLADADHAIAWCQLNDEGNRLTGLIDGAVQVTGSDPVDVKEETLLAFARGEIRVLVTKPTIAGWGLNWQHAHRMTFFPSHSYEQYYQAVRRCWRFGQQHPVTVDIITTDGGARALAGLERKAAQADRMFDALVAHMRAAVDVDRSLTYATPVEVPPWLS</sequence>
<reference evidence="3 4" key="1">
    <citation type="submission" date="2018-03" db="EMBL/GenBank/DDBJ databases">
        <title>Genomic Encyclopedia of Type Strains, Phase III (KMG-III): the genomes of soil and plant-associated and newly described type strains.</title>
        <authorList>
            <person name="Whitman W."/>
        </authorList>
    </citation>
    <scope>NUCLEOTIDE SEQUENCE [LARGE SCALE GENOMIC DNA]</scope>
    <source>
        <strain evidence="3 4">CGMCC 4.7067</strain>
    </source>
</reference>
<dbReference type="SUPFAM" id="SSF52540">
    <property type="entry name" value="P-loop containing nucleoside triphosphate hydrolases"/>
    <property type="match status" value="2"/>
</dbReference>
<dbReference type="EMBL" id="PVTJ01000009">
    <property type="protein sequence ID" value="PRY56482.1"/>
    <property type="molecule type" value="Genomic_DNA"/>
</dbReference>
<gene>
    <name evidence="3" type="ORF">B0I28_109131</name>
</gene>
<dbReference type="Proteomes" id="UP000238176">
    <property type="component" value="Unassembled WGS sequence"/>
</dbReference>
<dbReference type="Gene3D" id="3.40.50.300">
    <property type="entry name" value="P-loop containing nucleotide triphosphate hydrolases"/>
    <property type="match status" value="2"/>
</dbReference>
<keyword evidence="4" id="KW-1185">Reference proteome</keyword>
<dbReference type="GO" id="GO:0006281">
    <property type="term" value="P:DNA repair"/>
    <property type="evidence" value="ECO:0007669"/>
    <property type="project" value="TreeGrafter"/>
</dbReference>
<dbReference type="PANTHER" id="PTHR45766">
    <property type="entry name" value="DNA ANNEALING HELICASE AND ENDONUCLEASE ZRANB3 FAMILY MEMBER"/>
    <property type="match status" value="1"/>
</dbReference>
<evidence type="ECO:0000313" key="4">
    <source>
        <dbReference type="Proteomes" id="UP000238176"/>
    </source>
</evidence>
<accession>A0A2T0UF09</accession>
<dbReference type="GO" id="GO:0031297">
    <property type="term" value="P:replication fork processing"/>
    <property type="evidence" value="ECO:0007669"/>
    <property type="project" value="TreeGrafter"/>
</dbReference>